<name>A0A8X8ZLH2_SALSN</name>
<feature type="domain" description="Glycoside hydrolase family 5" evidence="4">
    <location>
        <begin position="225"/>
        <end position="510"/>
    </location>
</feature>
<reference evidence="5" key="1">
    <citation type="submission" date="2018-01" db="EMBL/GenBank/DDBJ databases">
        <authorList>
            <person name="Mao J.F."/>
        </authorList>
    </citation>
    <scope>NUCLEOTIDE SEQUENCE</scope>
    <source>
        <strain evidence="5">Huo1</strain>
        <tissue evidence="5">Leaf</tissue>
    </source>
</reference>
<keyword evidence="6" id="KW-1185">Reference proteome</keyword>
<dbReference type="SUPFAM" id="SSF56112">
    <property type="entry name" value="Protein kinase-like (PK-like)"/>
    <property type="match status" value="1"/>
</dbReference>
<dbReference type="Gene3D" id="3.20.20.80">
    <property type="entry name" value="Glycosidases"/>
    <property type="match status" value="1"/>
</dbReference>
<dbReference type="InterPro" id="IPR011009">
    <property type="entry name" value="Kinase-like_dom_sf"/>
</dbReference>
<comment type="similarity">
    <text evidence="1">Belongs to the glycosyl hydrolase 5 (cellulase A) family.</text>
</comment>
<evidence type="ECO:0000256" key="2">
    <source>
        <dbReference type="ARBA" id="ARBA00022801"/>
    </source>
</evidence>
<keyword evidence="3" id="KW-0326">Glycosidase</keyword>
<proteinExistence type="inferred from homology"/>
<reference evidence="5" key="2">
    <citation type="submission" date="2020-08" db="EMBL/GenBank/DDBJ databases">
        <title>Plant Genome Project.</title>
        <authorList>
            <person name="Zhang R.-G."/>
        </authorList>
    </citation>
    <scope>NUCLEOTIDE SEQUENCE</scope>
    <source>
        <strain evidence="5">Huo1</strain>
        <tissue evidence="5">Leaf</tissue>
    </source>
</reference>
<dbReference type="PANTHER" id="PTHR31263:SF68">
    <property type="entry name" value="GLYCOSIDE HYDROLASE FAMILY 5 DOMAIN-CONTAINING PROTEIN"/>
    <property type="match status" value="1"/>
</dbReference>
<dbReference type="InterPro" id="IPR001547">
    <property type="entry name" value="Glyco_hydro_5"/>
</dbReference>
<dbReference type="GO" id="GO:0000272">
    <property type="term" value="P:polysaccharide catabolic process"/>
    <property type="evidence" value="ECO:0007669"/>
    <property type="project" value="InterPro"/>
</dbReference>
<dbReference type="InterPro" id="IPR017853">
    <property type="entry name" value="GH"/>
</dbReference>
<dbReference type="Pfam" id="PF00150">
    <property type="entry name" value="Cellulase"/>
    <property type="match status" value="1"/>
</dbReference>
<evidence type="ECO:0000256" key="3">
    <source>
        <dbReference type="ARBA" id="ARBA00023295"/>
    </source>
</evidence>
<sequence length="694" mass="77398">MKLYISASSGGAGGIFRWMKSSKRRLSHRTIRLLAGLLLPFLFVRFAPLLLESAALCSSPIESSISIADSHLASTPNPIKLQEFNYKDLELATDNFSAATLLGRGSHDFIYKGVLRGGCLVAVKKPSRAPHRLPENSTEFENEFDILSKLQSPRLVNLVRFTKNPSQDRLLVVEFMSNVVSFSKSAPLSTNSRWIVDSASGKRVKLACVNWPSHLEPMIAEGLDKKPIDDIIQKIGENGFNCVRFTWPTYMFTRPDYGNLRVSESLDIYNLTAAKDGIAKNNPQILRMTVVELHKAVVGELGKKKLMVVLDNHVSRPTWCCAGNDGNGFFGDAYFDPKEWLQGLAAVATAYKGFPQVVGMSLRNELRGGRQNEPDWYKYMQEGANTIHAQNPDLLVIVSGLYTATNLGYLRSKAFQVNFANKLVFEAHWYTFGIPDKAWTDQTNNLCATVTKRARDNYLFLTSAKNSFPVFISEFGIDERGGSVAGNRYITCFLAAVADFDVDWALWTLQGSYILRQGKVNLDESYGILDINWDRLRNPGFVSRLQLVQQINQDFTSEKPTYYKMFHPLSGQCVQIVKDEIVLANCNHASRWDQHQDDSPIKLEGAAGCLGLVRDGAAPRVSEDCSSKWKIVSSSGLHLAAQDGKGEYLCLEMNASDSRIVTKKCLCVGNDLSNLRTCADNPQSQWFKFVPANV</sequence>
<evidence type="ECO:0000256" key="1">
    <source>
        <dbReference type="ARBA" id="ARBA00005641"/>
    </source>
</evidence>
<dbReference type="Proteomes" id="UP000298416">
    <property type="component" value="Unassembled WGS sequence"/>
</dbReference>
<accession>A0A8X8ZLH2</accession>
<dbReference type="Gene3D" id="3.30.200.20">
    <property type="entry name" value="Phosphorylase Kinase, domain 1"/>
    <property type="match status" value="1"/>
</dbReference>
<comment type="caution">
    <text evidence="5">The sequence shown here is derived from an EMBL/GenBank/DDBJ whole genome shotgun (WGS) entry which is preliminary data.</text>
</comment>
<evidence type="ECO:0000313" key="5">
    <source>
        <dbReference type="EMBL" id="KAG6409317.1"/>
    </source>
</evidence>
<dbReference type="GO" id="GO:0004553">
    <property type="term" value="F:hydrolase activity, hydrolyzing O-glycosyl compounds"/>
    <property type="evidence" value="ECO:0007669"/>
    <property type="project" value="InterPro"/>
</dbReference>
<dbReference type="SUPFAM" id="SSF51445">
    <property type="entry name" value="(Trans)glycosidases"/>
    <property type="match status" value="1"/>
</dbReference>
<organism evidence="5">
    <name type="scientific">Salvia splendens</name>
    <name type="common">Scarlet sage</name>
    <dbReference type="NCBI Taxonomy" id="180675"/>
    <lineage>
        <taxon>Eukaryota</taxon>
        <taxon>Viridiplantae</taxon>
        <taxon>Streptophyta</taxon>
        <taxon>Embryophyta</taxon>
        <taxon>Tracheophyta</taxon>
        <taxon>Spermatophyta</taxon>
        <taxon>Magnoliopsida</taxon>
        <taxon>eudicotyledons</taxon>
        <taxon>Gunneridae</taxon>
        <taxon>Pentapetalae</taxon>
        <taxon>asterids</taxon>
        <taxon>lamiids</taxon>
        <taxon>Lamiales</taxon>
        <taxon>Lamiaceae</taxon>
        <taxon>Nepetoideae</taxon>
        <taxon>Mentheae</taxon>
        <taxon>Salviinae</taxon>
        <taxon>Salvia</taxon>
        <taxon>Salvia subgen. Calosphace</taxon>
        <taxon>core Calosphace</taxon>
    </lineage>
</organism>
<evidence type="ECO:0000313" key="6">
    <source>
        <dbReference type="Proteomes" id="UP000298416"/>
    </source>
</evidence>
<protein>
    <recommendedName>
        <fullName evidence="4">Glycoside hydrolase family 5 domain-containing protein</fullName>
    </recommendedName>
</protein>
<keyword evidence="2" id="KW-0378">Hydrolase</keyword>
<dbReference type="PANTHER" id="PTHR31263">
    <property type="entry name" value="CELLULASE FAMILY PROTEIN (AFU_ORTHOLOGUE AFUA_5G14560)"/>
    <property type="match status" value="1"/>
</dbReference>
<gene>
    <name evidence="5" type="ORF">SASPL_127354</name>
</gene>
<dbReference type="EMBL" id="PNBA02000010">
    <property type="protein sequence ID" value="KAG6409317.1"/>
    <property type="molecule type" value="Genomic_DNA"/>
</dbReference>
<dbReference type="AlphaFoldDB" id="A0A8X8ZLH2"/>
<evidence type="ECO:0000259" key="4">
    <source>
        <dbReference type="Pfam" id="PF00150"/>
    </source>
</evidence>